<organism evidence="10 11">
    <name type="scientific">Schleiferia thermophila</name>
    <dbReference type="NCBI Taxonomy" id="884107"/>
    <lineage>
        <taxon>Bacteria</taxon>
        <taxon>Pseudomonadati</taxon>
        <taxon>Bacteroidota</taxon>
        <taxon>Flavobacteriia</taxon>
        <taxon>Flavobacteriales</taxon>
        <taxon>Schleiferiaceae</taxon>
        <taxon>Schleiferia</taxon>
    </lineage>
</organism>
<evidence type="ECO:0000256" key="2">
    <source>
        <dbReference type="ARBA" id="ARBA00012994"/>
    </source>
</evidence>
<evidence type="ECO:0000256" key="1">
    <source>
        <dbReference type="ARBA" id="ARBA00005113"/>
    </source>
</evidence>
<evidence type="ECO:0000256" key="3">
    <source>
        <dbReference type="ARBA" id="ARBA00022808"/>
    </source>
</evidence>
<dbReference type="UniPathway" id="UPA00379">
    <property type="reaction ID" value="UER00549"/>
</dbReference>
<keyword evidence="11" id="KW-1185">Reference proteome</keyword>
<dbReference type="RefSeq" id="WP_114365572.1">
    <property type="nucleotide sequence ID" value="NZ_BHZF01000001.1"/>
</dbReference>
<dbReference type="Proteomes" id="UP000253517">
    <property type="component" value="Unassembled WGS sequence"/>
</dbReference>
<dbReference type="InterPro" id="IPR024083">
    <property type="entry name" value="Fumarase/histidase_N"/>
</dbReference>
<dbReference type="PROSITE" id="PS00488">
    <property type="entry name" value="PAL_HISTIDASE"/>
    <property type="match status" value="1"/>
</dbReference>
<evidence type="ECO:0000313" key="11">
    <source>
        <dbReference type="Proteomes" id="UP000253517"/>
    </source>
</evidence>
<dbReference type="GO" id="GO:0019556">
    <property type="term" value="P:L-histidine catabolic process to glutamate and formamide"/>
    <property type="evidence" value="ECO:0007669"/>
    <property type="project" value="UniProtKB-UniPathway"/>
</dbReference>
<gene>
    <name evidence="10" type="ORF">DES35_101244</name>
</gene>
<dbReference type="GO" id="GO:0004397">
    <property type="term" value="F:histidine ammonia-lyase activity"/>
    <property type="evidence" value="ECO:0007669"/>
    <property type="project" value="UniProtKB-UniRule"/>
</dbReference>
<evidence type="ECO:0000256" key="4">
    <source>
        <dbReference type="ARBA" id="ARBA00023239"/>
    </source>
</evidence>
<evidence type="ECO:0000256" key="6">
    <source>
        <dbReference type="NCBIfam" id="TIGR01225"/>
    </source>
</evidence>
<keyword evidence="3 8" id="KW-0369">Histidine metabolism</keyword>
<comment type="subcellular location">
    <subcellularLocation>
        <location evidence="9">Cytoplasm</location>
    </subcellularLocation>
</comment>
<sequence>MHLEIREVHWIDFKQLYEFYFHKNVQISLAPEVWHRIETTREQFEQVMFKIQSPVYGVNTGFGSLCNVKISEDQLADLQRNIVVSHACGTGPYAGDEIVRYMLYLKIISLAKGYSAVTSATIRGLMTLLNHNVLPYVPKYGSLGASGDLAPLAHLSLPLLLAGEVYENTAKKRASECELLKSAGFPIALKSKEGLALLNGTQYMSAGLTVALVRAFRIFHLSALISAISLEAFLARREPFDALIHEVRPFRGQQKVAQFVQSLLNDSEFKYQERSWVQDPYSFRCIPQVLGATLDTLNYALNLLLTEVNSVTDNPLFFCNEEVILSGGNFHGQPLAYAADFAAIAIHELANIAERRIFILLSGQRDLPPFLVMNPGLNSGLMIMQYSAAALVSASRQLCTPASVDSIVSSNGQEDHVSMGANAVNKLLEVVDLVERVIAMELIAASQALVFRKGKINQHLEDFLSLFRDGVPPIENDRELSIDLQRAVDFIKTYPISFEHIQYWISQNE</sequence>
<dbReference type="EC" id="4.3.1.3" evidence="2 6"/>
<evidence type="ECO:0000256" key="8">
    <source>
        <dbReference type="RuleBase" id="RU004479"/>
    </source>
</evidence>
<dbReference type="Gene3D" id="1.20.200.10">
    <property type="entry name" value="Fumarase/aspartase (Central domain)"/>
    <property type="match status" value="1"/>
</dbReference>
<dbReference type="InterPro" id="IPR008948">
    <property type="entry name" value="L-Aspartase-like"/>
</dbReference>
<comment type="caution">
    <text evidence="10">The sequence shown here is derived from an EMBL/GenBank/DDBJ whole genome shotgun (WGS) entry which is preliminary data.</text>
</comment>
<reference evidence="10 11" key="1">
    <citation type="submission" date="2018-07" db="EMBL/GenBank/DDBJ databases">
        <title>Genomic Encyclopedia of Type Strains, Phase IV (KMG-IV): sequencing the most valuable type-strain genomes for metagenomic binning, comparative biology and taxonomic classification.</title>
        <authorList>
            <person name="Goeker M."/>
        </authorList>
    </citation>
    <scope>NUCLEOTIDE SEQUENCE [LARGE SCALE GENOMIC DNA]</scope>
    <source>
        <strain evidence="10 11">DSM 21410</strain>
    </source>
</reference>
<dbReference type="Pfam" id="PF00221">
    <property type="entry name" value="Lyase_aromatic"/>
    <property type="match status" value="1"/>
</dbReference>
<dbReference type="AlphaFoldDB" id="A0A369A725"/>
<keyword evidence="4 7" id="KW-0456">Lyase</keyword>
<comment type="catalytic activity">
    <reaction evidence="5 8">
        <text>L-histidine = trans-urocanate + NH4(+)</text>
        <dbReference type="Rhea" id="RHEA:21232"/>
        <dbReference type="ChEBI" id="CHEBI:17771"/>
        <dbReference type="ChEBI" id="CHEBI:28938"/>
        <dbReference type="ChEBI" id="CHEBI:57595"/>
        <dbReference type="EC" id="4.3.1.3"/>
    </reaction>
</comment>
<evidence type="ECO:0000256" key="9">
    <source>
        <dbReference type="RuleBase" id="RU004480"/>
    </source>
</evidence>
<dbReference type="NCBIfam" id="NF006871">
    <property type="entry name" value="PRK09367.1"/>
    <property type="match status" value="1"/>
</dbReference>
<dbReference type="InterPro" id="IPR022313">
    <property type="entry name" value="Phe/His_NH3-lyase_AS"/>
</dbReference>
<dbReference type="InterPro" id="IPR005921">
    <property type="entry name" value="HutH"/>
</dbReference>
<dbReference type="SUPFAM" id="SSF48557">
    <property type="entry name" value="L-aspartase-like"/>
    <property type="match status" value="1"/>
</dbReference>
<dbReference type="GO" id="GO:0019557">
    <property type="term" value="P:L-histidine catabolic process to glutamate and formate"/>
    <property type="evidence" value="ECO:0007669"/>
    <property type="project" value="UniProtKB-UniPathway"/>
</dbReference>
<dbReference type="CDD" id="cd00332">
    <property type="entry name" value="PAL-HAL"/>
    <property type="match status" value="1"/>
</dbReference>
<dbReference type="GO" id="GO:0005737">
    <property type="term" value="C:cytoplasm"/>
    <property type="evidence" value="ECO:0007669"/>
    <property type="project" value="UniProtKB-SubCell"/>
</dbReference>
<protein>
    <recommendedName>
        <fullName evidence="2 6">Histidine ammonia-lyase</fullName>
        <ecNumber evidence="2 6">4.3.1.3</ecNumber>
    </recommendedName>
</protein>
<name>A0A369A725_9FLAO</name>
<evidence type="ECO:0000256" key="5">
    <source>
        <dbReference type="ARBA" id="ARBA00049269"/>
    </source>
</evidence>
<dbReference type="Gene3D" id="1.10.275.10">
    <property type="entry name" value="Fumarase/aspartase (N-terminal domain)"/>
    <property type="match status" value="1"/>
</dbReference>
<dbReference type="EMBL" id="QPJS01000001">
    <property type="protein sequence ID" value="RCX04965.1"/>
    <property type="molecule type" value="Genomic_DNA"/>
</dbReference>
<dbReference type="InterPro" id="IPR001106">
    <property type="entry name" value="Aromatic_Lyase"/>
</dbReference>
<dbReference type="NCBIfam" id="TIGR01225">
    <property type="entry name" value="hutH"/>
    <property type="match status" value="1"/>
</dbReference>
<dbReference type="PANTHER" id="PTHR10362">
    <property type="entry name" value="HISTIDINE AMMONIA-LYASE"/>
    <property type="match status" value="1"/>
</dbReference>
<evidence type="ECO:0000256" key="7">
    <source>
        <dbReference type="RuleBase" id="RU003954"/>
    </source>
</evidence>
<accession>A0A369A725</accession>
<evidence type="ECO:0000313" key="10">
    <source>
        <dbReference type="EMBL" id="RCX04965.1"/>
    </source>
</evidence>
<comment type="pathway">
    <text evidence="1 8">Amino-acid degradation; L-histidine degradation into L-glutamate; N-formimidoyl-L-glutamate from L-histidine: step 1/3.</text>
</comment>
<proteinExistence type="inferred from homology"/>
<comment type="similarity">
    <text evidence="7">Belongs to the PAL/histidase family.</text>
</comment>